<dbReference type="Pfam" id="PF13546">
    <property type="entry name" value="DDE_5"/>
    <property type="match status" value="1"/>
</dbReference>
<organism evidence="3 4">
    <name type="scientific">Termitidicoccus mucosus</name>
    <dbReference type="NCBI Taxonomy" id="1184151"/>
    <lineage>
        <taxon>Bacteria</taxon>
        <taxon>Pseudomonadati</taxon>
        <taxon>Verrucomicrobiota</taxon>
        <taxon>Opitutia</taxon>
        <taxon>Opitutales</taxon>
        <taxon>Opitutaceae</taxon>
        <taxon>Termitidicoccus</taxon>
    </lineage>
</organism>
<evidence type="ECO:0000259" key="2">
    <source>
        <dbReference type="Pfam" id="PF13546"/>
    </source>
</evidence>
<proteinExistence type="predicted"/>
<dbReference type="SUPFAM" id="SSF53098">
    <property type="entry name" value="Ribonuclease H-like"/>
    <property type="match status" value="1"/>
</dbReference>
<name>A0A178IFZ8_9BACT</name>
<dbReference type="InterPro" id="IPR038721">
    <property type="entry name" value="IS701-like_DDE_dom"/>
</dbReference>
<feature type="domain" description="Transposase IS701-like DDE" evidence="2">
    <location>
        <begin position="20"/>
        <end position="286"/>
    </location>
</feature>
<evidence type="ECO:0000256" key="1">
    <source>
        <dbReference type="SAM" id="MobiDB-lite"/>
    </source>
</evidence>
<accession>A0A178IFZ8</accession>
<feature type="region of interest" description="Disordered" evidence="1">
    <location>
        <begin position="411"/>
        <end position="437"/>
    </location>
</feature>
<reference evidence="3 4" key="1">
    <citation type="submission" date="2016-01" db="EMBL/GenBank/DDBJ databases">
        <title>High potential of lignocellulose degradation of a new Verrucomicrobia species.</title>
        <authorList>
            <person name="Wang Y."/>
            <person name="Shi Y."/>
            <person name="Qiu Z."/>
            <person name="Liu S."/>
            <person name="Yang H."/>
        </authorList>
    </citation>
    <scope>NUCLEOTIDE SEQUENCE [LARGE SCALE GENOMIC DNA]</scope>
    <source>
        <strain evidence="3 4">TSB47</strain>
    </source>
</reference>
<dbReference type="AlphaFoldDB" id="A0A178IFZ8"/>
<dbReference type="InterPro" id="IPR012337">
    <property type="entry name" value="RNaseH-like_sf"/>
</dbReference>
<dbReference type="OrthoDB" id="5525203at2"/>
<dbReference type="STRING" id="1184151.AW736_09180"/>
<keyword evidence="4" id="KW-1185">Reference proteome</keyword>
<dbReference type="EMBL" id="LRRQ01000113">
    <property type="protein sequence ID" value="OAM88944.1"/>
    <property type="molecule type" value="Genomic_DNA"/>
</dbReference>
<dbReference type="RefSeq" id="WP_068770005.1">
    <property type="nucleotide sequence ID" value="NZ_KV441840.1"/>
</dbReference>
<evidence type="ECO:0000313" key="4">
    <source>
        <dbReference type="Proteomes" id="UP000078486"/>
    </source>
</evidence>
<comment type="caution">
    <text evidence="3">The sequence shown here is derived from an EMBL/GenBank/DDBJ whole genome shotgun (WGS) entry which is preliminary data.</text>
</comment>
<dbReference type="InterPro" id="IPR039365">
    <property type="entry name" value="IS701-like"/>
</dbReference>
<evidence type="ECO:0000313" key="3">
    <source>
        <dbReference type="EMBL" id="OAM88944.1"/>
    </source>
</evidence>
<dbReference type="PANTHER" id="PTHR33627:SF1">
    <property type="entry name" value="TRANSPOSASE"/>
    <property type="match status" value="1"/>
</dbReference>
<sequence>MTEKQLSGVSRRLERFLHDLVEPMGRSERRHWAQVYIQGLLLDGQRKSVQPIAERIAGADEQALNQFLNQSPWEVTEIQRRLARRLADDGAGPVYWVIDETSFPKAGKQSVGVARQYCGAQGKIANCQVAVSLHWSQNEVSHPVSWRLFLPQEWTADPARRRQARIPPEAVHRTKQALALELIDQAQAWSLPGGTVLADSAYGNDFEFRAALRARKLSYAVAVEPSSVVWLEEPSVPLPPRTGKKGRPWRHPPLADMPAVRSLLAVAGGLPPPTWRTVTWRAGTKGAQSSRFALVRVWAAHGWKQRPKAPPARVREWLLIQWPKDQAQPCDYWLLWRPANDSAPSLRSAAHAARGRWRIEQDYRELKDELGLDHFEGRGWLGWHHHVTLVSLAFCFLRSEQARAKKNFRGELADDAPPAPSQPDQNGGPMSVVPGML</sequence>
<dbReference type="NCBIfam" id="NF033540">
    <property type="entry name" value="transpos_IS701"/>
    <property type="match status" value="1"/>
</dbReference>
<dbReference type="Proteomes" id="UP000078486">
    <property type="component" value="Unassembled WGS sequence"/>
</dbReference>
<gene>
    <name evidence="3" type="ORF">AW736_09180</name>
</gene>
<protein>
    <recommendedName>
        <fullName evidence="2">Transposase IS701-like DDE domain-containing protein</fullName>
    </recommendedName>
</protein>
<dbReference type="PANTHER" id="PTHR33627">
    <property type="entry name" value="TRANSPOSASE"/>
    <property type="match status" value="1"/>
</dbReference>